<evidence type="ECO:0000256" key="4">
    <source>
        <dbReference type="ARBA" id="ARBA00023098"/>
    </source>
</evidence>
<keyword evidence="5" id="KW-1133">Transmembrane helix</keyword>
<dbReference type="EC" id="3.1.1.47" evidence="1"/>
<dbReference type="Pfam" id="PF03403">
    <property type="entry name" value="PAF-AH_p_II"/>
    <property type="match status" value="1"/>
</dbReference>
<keyword evidence="3" id="KW-0442">Lipid degradation</keyword>
<feature type="transmembrane region" description="Helical" evidence="5">
    <location>
        <begin position="59"/>
        <end position="76"/>
    </location>
</feature>
<evidence type="ECO:0000313" key="7">
    <source>
        <dbReference type="Proteomes" id="UP001054902"/>
    </source>
</evidence>
<feature type="transmembrane region" description="Helical" evidence="5">
    <location>
        <begin position="12"/>
        <end position="30"/>
    </location>
</feature>
<name>A0AAD3D7T3_9STRA</name>
<evidence type="ECO:0000313" key="6">
    <source>
        <dbReference type="EMBL" id="GFH59378.1"/>
    </source>
</evidence>
<keyword evidence="5" id="KW-0812">Transmembrane</keyword>
<dbReference type="AlphaFoldDB" id="A0AAD3D7T3"/>
<evidence type="ECO:0000256" key="5">
    <source>
        <dbReference type="SAM" id="Phobius"/>
    </source>
</evidence>
<keyword evidence="5" id="KW-0472">Membrane</keyword>
<dbReference type="InterPro" id="IPR029058">
    <property type="entry name" value="AB_hydrolase_fold"/>
</dbReference>
<protein>
    <recommendedName>
        <fullName evidence="1">1-alkyl-2-acetylglycerophosphocholine esterase</fullName>
        <ecNumber evidence="1">3.1.1.47</ecNumber>
    </recommendedName>
</protein>
<reference evidence="6 7" key="1">
    <citation type="journal article" date="2021" name="Sci. Rep.">
        <title>The genome of the diatom Chaetoceros tenuissimus carries an ancient integrated fragment of an extant virus.</title>
        <authorList>
            <person name="Hongo Y."/>
            <person name="Kimura K."/>
            <person name="Takaki Y."/>
            <person name="Yoshida Y."/>
            <person name="Baba S."/>
            <person name="Kobayashi G."/>
            <person name="Nagasaki K."/>
            <person name="Hano T."/>
            <person name="Tomaru Y."/>
        </authorList>
    </citation>
    <scope>NUCLEOTIDE SEQUENCE [LARGE SCALE GENOMIC DNA]</scope>
    <source>
        <strain evidence="6 7">NIES-3715</strain>
    </source>
</reference>
<evidence type="ECO:0000256" key="1">
    <source>
        <dbReference type="ARBA" id="ARBA00013201"/>
    </source>
</evidence>
<dbReference type="GO" id="GO:0016042">
    <property type="term" value="P:lipid catabolic process"/>
    <property type="evidence" value="ECO:0007669"/>
    <property type="project" value="UniProtKB-KW"/>
</dbReference>
<keyword evidence="7" id="KW-1185">Reference proteome</keyword>
<proteinExistence type="predicted"/>
<comment type="caution">
    <text evidence="6">The sequence shown here is derived from an EMBL/GenBank/DDBJ whole genome shotgun (WGS) entry which is preliminary data.</text>
</comment>
<organism evidence="6 7">
    <name type="scientific">Chaetoceros tenuissimus</name>
    <dbReference type="NCBI Taxonomy" id="426638"/>
    <lineage>
        <taxon>Eukaryota</taxon>
        <taxon>Sar</taxon>
        <taxon>Stramenopiles</taxon>
        <taxon>Ochrophyta</taxon>
        <taxon>Bacillariophyta</taxon>
        <taxon>Coscinodiscophyceae</taxon>
        <taxon>Chaetocerotophycidae</taxon>
        <taxon>Chaetocerotales</taxon>
        <taxon>Chaetocerotaceae</taxon>
        <taxon>Chaetoceros</taxon>
    </lineage>
</organism>
<dbReference type="PANTHER" id="PTHR10272:SF0">
    <property type="entry name" value="PLATELET-ACTIVATING FACTOR ACETYLHYDROLASE"/>
    <property type="match status" value="1"/>
</dbReference>
<dbReference type="Gene3D" id="3.40.50.1820">
    <property type="entry name" value="alpha/beta hydrolase"/>
    <property type="match status" value="1"/>
</dbReference>
<dbReference type="GO" id="GO:0003847">
    <property type="term" value="F:1-alkyl-2-acetylglycerophosphocholine esterase activity"/>
    <property type="evidence" value="ECO:0007669"/>
    <property type="project" value="UniProtKB-EC"/>
</dbReference>
<evidence type="ECO:0000256" key="2">
    <source>
        <dbReference type="ARBA" id="ARBA00022801"/>
    </source>
</evidence>
<dbReference type="EMBL" id="BLLK01000062">
    <property type="protein sequence ID" value="GFH59378.1"/>
    <property type="molecule type" value="Genomic_DNA"/>
</dbReference>
<dbReference type="SUPFAM" id="SSF53474">
    <property type="entry name" value="alpha/beta-Hydrolases"/>
    <property type="match status" value="1"/>
</dbReference>
<keyword evidence="4" id="KW-0443">Lipid metabolism</keyword>
<evidence type="ECO:0000256" key="3">
    <source>
        <dbReference type="ARBA" id="ARBA00022963"/>
    </source>
</evidence>
<keyword evidence="2" id="KW-0378">Hydrolase</keyword>
<accession>A0AAD3D7T3</accession>
<gene>
    <name evidence="6" type="ORF">CTEN210_15854</name>
</gene>
<dbReference type="Proteomes" id="UP001054902">
    <property type="component" value="Unassembled WGS sequence"/>
</dbReference>
<feature type="transmembrane region" description="Helical" evidence="5">
    <location>
        <begin position="88"/>
        <end position="107"/>
    </location>
</feature>
<sequence length="527" mass="59860">MPIWMDLKPIRTRFLLDVAILSAFSYCILIDPSSFHGFALSICALTTLISSGLTTRWTISLPMIPFVVVQLLRYLLSSSSKLHLFLQIVSFLLIVKSFFLTILFPAVKINEVRGKYNVGVVDLYLPVENFDHDHVTIRLLYPTLEKESKIPYFDVETRDKICNLLMEHGAPPPLNKLLFLLNQWKLSTINGAQNAKPYFPKMETKKEESKGDISEDDSSIAEPSKLPIVVYSHGLTGSAEIYSYQTMSLAANGYLVMSITHSDRSAIGVKRKDGSFIEYDNNIVKLSMKKDTYTESVQERRKQTDYRANELLAATTALMKLNKENIPELEKLGVSFVGQMNLADMSAMGHSFGGATVIHACNKKPDYFSRCVAHDPAVDWCPDATRKVLFSKDRFEDSEISYDGGTGGLPNYEENDFSSPNIQDLDLYFLYSHEWYSKNWGHSNFLRDLFRRGKLGRKHGESEVTFVYKANHSEFSDSCMKLPTWIARPVGVTGSRSPHETSEEIFDRTFTFLTKSRDKKHSKSKLE</sequence>
<dbReference type="PANTHER" id="PTHR10272">
    <property type="entry name" value="PLATELET-ACTIVATING FACTOR ACETYLHYDROLASE"/>
    <property type="match status" value="1"/>
</dbReference>